<gene>
    <name evidence="1" type="ORF">Pflav_063440</name>
</gene>
<evidence type="ECO:0000313" key="1">
    <source>
        <dbReference type="EMBL" id="BCB79934.1"/>
    </source>
</evidence>
<dbReference type="EMBL" id="AP022870">
    <property type="protein sequence ID" value="BCB79934.1"/>
    <property type="molecule type" value="Genomic_DNA"/>
</dbReference>
<reference evidence="1 2" key="2">
    <citation type="submission" date="2020-03" db="EMBL/GenBank/DDBJ databases">
        <authorList>
            <person name="Ichikawa N."/>
            <person name="Kimura A."/>
            <person name="Kitahashi Y."/>
            <person name="Uohara A."/>
        </authorList>
    </citation>
    <scope>NUCLEOTIDE SEQUENCE [LARGE SCALE GENOMIC DNA]</scope>
    <source>
        <strain evidence="1 2">NBRC 107702</strain>
    </source>
</reference>
<dbReference type="Proteomes" id="UP000502508">
    <property type="component" value="Chromosome"/>
</dbReference>
<dbReference type="AlphaFoldDB" id="A0A6F8Y1F1"/>
<keyword evidence="2" id="KW-1185">Reference proteome</keyword>
<organism evidence="1 2">
    <name type="scientific">Phytohabitans flavus</name>
    <dbReference type="NCBI Taxonomy" id="1076124"/>
    <lineage>
        <taxon>Bacteria</taxon>
        <taxon>Bacillati</taxon>
        <taxon>Actinomycetota</taxon>
        <taxon>Actinomycetes</taxon>
        <taxon>Micromonosporales</taxon>
        <taxon>Micromonosporaceae</taxon>
    </lineage>
</organism>
<accession>A0A6F8Y1F1</accession>
<protein>
    <submittedName>
        <fullName evidence="1">Uncharacterized protein</fullName>
    </submittedName>
</protein>
<dbReference type="KEGG" id="pfla:Pflav_063440"/>
<sequence length="110" mass="12109">MTVADTESRVPALVTPHWTPPCIYLTQPLPRPVRQGGYPIRGEAQPRRDLGGRLTLDLGVPQHRAASTGDKFGGNRSSLNFRAIRSYLEEAKVRQEALRETARGSTKSVA</sequence>
<proteinExistence type="predicted"/>
<name>A0A6F8Y1F1_9ACTN</name>
<reference evidence="1 2" key="1">
    <citation type="submission" date="2020-03" db="EMBL/GenBank/DDBJ databases">
        <title>Whole genome shotgun sequence of Phytohabitans flavus NBRC 107702.</title>
        <authorList>
            <person name="Komaki H."/>
            <person name="Tamura T."/>
        </authorList>
    </citation>
    <scope>NUCLEOTIDE SEQUENCE [LARGE SCALE GENOMIC DNA]</scope>
    <source>
        <strain evidence="1 2">NBRC 107702</strain>
    </source>
</reference>
<evidence type="ECO:0000313" key="2">
    <source>
        <dbReference type="Proteomes" id="UP000502508"/>
    </source>
</evidence>